<dbReference type="InterPro" id="IPR015421">
    <property type="entry name" value="PyrdxlP-dep_Trfase_major"/>
</dbReference>
<comment type="caution">
    <text evidence="7">The sequence shown here is derived from an EMBL/GenBank/DDBJ whole genome shotgun (WGS) entry which is preliminary data.</text>
</comment>
<dbReference type="SUPFAM" id="SSF53383">
    <property type="entry name" value="PLP-dependent transferases"/>
    <property type="match status" value="1"/>
</dbReference>
<feature type="domain" description="HTH gntR-type" evidence="6">
    <location>
        <begin position="19"/>
        <end position="87"/>
    </location>
</feature>
<keyword evidence="5" id="KW-0804">Transcription</keyword>
<keyword evidence="4" id="KW-0238">DNA-binding</keyword>
<organism evidence="7 8">
    <name type="scientific">Saccharothrix xinjiangensis</name>
    <dbReference type="NCBI Taxonomy" id="204798"/>
    <lineage>
        <taxon>Bacteria</taxon>
        <taxon>Bacillati</taxon>
        <taxon>Actinomycetota</taxon>
        <taxon>Actinomycetes</taxon>
        <taxon>Pseudonocardiales</taxon>
        <taxon>Pseudonocardiaceae</taxon>
        <taxon>Saccharothrix</taxon>
    </lineage>
</organism>
<accession>A0ABV9YF18</accession>
<keyword evidence="3" id="KW-0805">Transcription regulation</keyword>
<evidence type="ECO:0000259" key="6">
    <source>
        <dbReference type="PROSITE" id="PS50949"/>
    </source>
</evidence>
<dbReference type="Gene3D" id="3.40.640.10">
    <property type="entry name" value="Type I PLP-dependent aspartate aminotransferase-like (Major domain)"/>
    <property type="match status" value="1"/>
</dbReference>
<keyword evidence="2" id="KW-0663">Pyridoxal phosphate</keyword>
<name>A0ABV9YF18_9PSEU</name>
<comment type="similarity">
    <text evidence="1">In the C-terminal section; belongs to the class-I pyridoxal-phosphate-dependent aminotransferase family.</text>
</comment>
<dbReference type="PROSITE" id="PS50949">
    <property type="entry name" value="HTH_GNTR"/>
    <property type="match status" value="1"/>
</dbReference>
<dbReference type="InterPro" id="IPR036388">
    <property type="entry name" value="WH-like_DNA-bd_sf"/>
</dbReference>
<evidence type="ECO:0000313" key="7">
    <source>
        <dbReference type="EMBL" id="MFC5060534.1"/>
    </source>
</evidence>
<dbReference type="Proteomes" id="UP001595833">
    <property type="component" value="Unassembled WGS sequence"/>
</dbReference>
<dbReference type="Gene3D" id="1.10.10.10">
    <property type="entry name" value="Winged helix-like DNA-binding domain superfamily/Winged helix DNA-binding domain"/>
    <property type="match status" value="1"/>
</dbReference>
<dbReference type="PANTHER" id="PTHR46577">
    <property type="entry name" value="HTH-TYPE TRANSCRIPTIONAL REGULATORY PROTEIN GABR"/>
    <property type="match status" value="1"/>
</dbReference>
<dbReference type="SUPFAM" id="SSF46785">
    <property type="entry name" value="Winged helix' DNA-binding domain"/>
    <property type="match status" value="1"/>
</dbReference>
<dbReference type="GO" id="GO:0008483">
    <property type="term" value="F:transaminase activity"/>
    <property type="evidence" value="ECO:0007669"/>
    <property type="project" value="UniProtKB-KW"/>
</dbReference>
<dbReference type="InterPro" id="IPR000524">
    <property type="entry name" value="Tscrpt_reg_HTH_GntR"/>
</dbReference>
<evidence type="ECO:0000256" key="5">
    <source>
        <dbReference type="ARBA" id="ARBA00023163"/>
    </source>
</evidence>
<dbReference type="CDD" id="cd00609">
    <property type="entry name" value="AAT_like"/>
    <property type="match status" value="1"/>
</dbReference>
<dbReference type="PANTHER" id="PTHR46577:SF1">
    <property type="entry name" value="HTH-TYPE TRANSCRIPTIONAL REGULATORY PROTEIN GABR"/>
    <property type="match status" value="1"/>
</dbReference>
<gene>
    <name evidence="7" type="ORF">ACFPFM_43080</name>
</gene>
<keyword evidence="8" id="KW-1185">Reference proteome</keyword>
<dbReference type="RefSeq" id="WP_380649047.1">
    <property type="nucleotide sequence ID" value="NZ_JBHSJB010000053.1"/>
</dbReference>
<dbReference type="InterPro" id="IPR015424">
    <property type="entry name" value="PyrdxlP-dep_Trfase"/>
</dbReference>
<proteinExistence type="inferred from homology"/>
<evidence type="ECO:0000256" key="3">
    <source>
        <dbReference type="ARBA" id="ARBA00023015"/>
    </source>
</evidence>
<dbReference type="EMBL" id="JBHSJB010000053">
    <property type="protein sequence ID" value="MFC5060534.1"/>
    <property type="molecule type" value="Genomic_DNA"/>
</dbReference>
<dbReference type="SMART" id="SM00345">
    <property type="entry name" value="HTH_GNTR"/>
    <property type="match status" value="1"/>
</dbReference>
<evidence type="ECO:0000256" key="1">
    <source>
        <dbReference type="ARBA" id="ARBA00005384"/>
    </source>
</evidence>
<dbReference type="Pfam" id="PF00392">
    <property type="entry name" value="GntR"/>
    <property type="match status" value="1"/>
</dbReference>
<sequence length="472" mass="50121">MRSSQGLTVPIELDRAARRPLQDQLAEQLAGAVDRGLLDRGCRLPSTRTLAEQLRVSRGVALAAYELLYVRGYLEGRQGSGSYVAARRAEPAAAGPPAAPTRPDRVDCTPGQATRERFPLAAWRAAWRHASFRPPPVSALPRGGLPELRRAVAGHLRRTRGLACDEHEVLITAGVPHGLRLVLDALGGGRVAVQDPAPPVLRQVVADSGHRPVALPVDRDGGWTGAVPPSCAAVLVSPDGQQPFGAVVSALRRQQLADWARREDGLLVEVACDHVAPAAAPLPRLLHLAGPCAALVGDFRGVFAPSLRVGYVLAHRDLLGDLGRCARQDDEQPSHVAQSAMAHLLDEGRVVRRLHQLGRLFERKDALVRAALAPLGPAVRLAPPGAAGTVVAHLPDRLDAGAAHAELRRRGVLVPTLASFHLPGRPAGNGLVLGHGHLPDRVLRTVLDELVDVLAAEDLTADDLTTDRAIAL</sequence>
<dbReference type="CDD" id="cd07377">
    <property type="entry name" value="WHTH_GntR"/>
    <property type="match status" value="1"/>
</dbReference>
<dbReference type="InterPro" id="IPR036390">
    <property type="entry name" value="WH_DNA-bd_sf"/>
</dbReference>
<dbReference type="InterPro" id="IPR051446">
    <property type="entry name" value="HTH_trans_reg/aminotransferase"/>
</dbReference>
<keyword evidence="7" id="KW-0808">Transferase</keyword>
<protein>
    <submittedName>
        <fullName evidence="7">PLP-dependent aminotransferase family protein</fullName>
    </submittedName>
</protein>
<evidence type="ECO:0000256" key="4">
    <source>
        <dbReference type="ARBA" id="ARBA00023125"/>
    </source>
</evidence>
<reference evidence="8" key="1">
    <citation type="journal article" date="2019" name="Int. J. Syst. Evol. Microbiol.">
        <title>The Global Catalogue of Microorganisms (GCM) 10K type strain sequencing project: providing services to taxonomists for standard genome sequencing and annotation.</title>
        <authorList>
            <consortium name="The Broad Institute Genomics Platform"/>
            <consortium name="The Broad Institute Genome Sequencing Center for Infectious Disease"/>
            <person name="Wu L."/>
            <person name="Ma J."/>
        </authorList>
    </citation>
    <scope>NUCLEOTIDE SEQUENCE [LARGE SCALE GENOMIC DNA]</scope>
    <source>
        <strain evidence="8">KCTC 12848</strain>
    </source>
</reference>
<evidence type="ECO:0000313" key="8">
    <source>
        <dbReference type="Proteomes" id="UP001595833"/>
    </source>
</evidence>
<evidence type="ECO:0000256" key="2">
    <source>
        <dbReference type="ARBA" id="ARBA00022898"/>
    </source>
</evidence>
<keyword evidence="7" id="KW-0032">Aminotransferase</keyword>